<dbReference type="OrthoDB" id="408373at2759"/>
<evidence type="ECO:0000313" key="5">
    <source>
        <dbReference type="Proteomes" id="UP000749559"/>
    </source>
</evidence>
<evidence type="ECO:0000313" key="4">
    <source>
        <dbReference type="EMBL" id="CAH1782501.1"/>
    </source>
</evidence>
<keyword evidence="5" id="KW-1185">Reference proteome</keyword>
<protein>
    <recommendedName>
        <fullName evidence="3">AB hydrolase-1 domain-containing protein</fullName>
    </recommendedName>
</protein>
<reference evidence="4" key="1">
    <citation type="submission" date="2022-03" db="EMBL/GenBank/DDBJ databases">
        <authorList>
            <person name="Martin C."/>
        </authorList>
    </citation>
    <scope>NUCLEOTIDE SEQUENCE</scope>
</reference>
<dbReference type="Pfam" id="PF00561">
    <property type="entry name" value="Abhydrolase_1"/>
    <property type="match status" value="1"/>
</dbReference>
<dbReference type="EMBL" id="CAIIXF020000005">
    <property type="protein sequence ID" value="CAH1782501.1"/>
    <property type="molecule type" value="Genomic_DNA"/>
</dbReference>
<dbReference type="PRINTS" id="PR00111">
    <property type="entry name" value="ABHYDROLASE"/>
</dbReference>
<gene>
    <name evidence="4" type="ORF">OFUS_LOCUS8944</name>
</gene>
<dbReference type="AlphaFoldDB" id="A0A8S4NLQ2"/>
<comment type="caution">
    <text evidence="4">The sequence shown here is derived from an EMBL/GenBank/DDBJ whole genome shotgun (WGS) entry which is preliminary data.</text>
</comment>
<dbReference type="PANTHER" id="PTHR43329">
    <property type="entry name" value="EPOXIDE HYDROLASE"/>
    <property type="match status" value="1"/>
</dbReference>
<dbReference type="InterPro" id="IPR000639">
    <property type="entry name" value="Epox_hydrolase-like"/>
</dbReference>
<sequence length="400" mass="45937">MATLIKRIHVHGHIYEDHTSLISINGSYSNCFLLHGVLLTLKMPLPRIGDFLYVWGSAALWGTYAMGKMLKGAIRHPILYMTATERTERPKCLDDPSLGAHEYLQLKDVKLHYVANGDKSKPLMLCLHGFPEFWYSWRHQLKEFSKDFRVVALDNRGYGDSDKPEEIAEYSLLKLTNDVKEVIERLGYKSCVLVGHDWGANIAWVFTIRFPSLVDKLIIMNVPHPKVFIPYIREHREQYVKSWYVFFYQLPYLPEHFLSAFDFGALKGTFLGKTAGVVNKEHFTKEDMDAYLYVFSQPGAFTGPVNYYRALLRQWPYTKKPSASKGPTIDIPNVPVLVVWGDQDGALEADMAKLSGNYVNNFTLKFVRGCSHWVQQEEPIIVNDIMRTFLENPLSLKSSL</sequence>
<accession>A0A8S4NLQ2</accession>
<dbReference type="Proteomes" id="UP000749559">
    <property type="component" value="Unassembled WGS sequence"/>
</dbReference>
<dbReference type="InterPro" id="IPR029058">
    <property type="entry name" value="AB_hydrolase_fold"/>
</dbReference>
<dbReference type="SUPFAM" id="SSF53474">
    <property type="entry name" value="alpha/beta-Hydrolases"/>
    <property type="match status" value="1"/>
</dbReference>
<dbReference type="GO" id="GO:0004301">
    <property type="term" value="F:epoxide hydrolase activity"/>
    <property type="evidence" value="ECO:0007669"/>
    <property type="project" value="UniProtKB-ARBA"/>
</dbReference>
<proteinExistence type="inferred from homology"/>
<evidence type="ECO:0000256" key="2">
    <source>
        <dbReference type="ARBA" id="ARBA00038334"/>
    </source>
</evidence>
<dbReference type="PRINTS" id="PR00412">
    <property type="entry name" value="EPOXHYDRLASE"/>
</dbReference>
<dbReference type="InterPro" id="IPR000073">
    <property type="entry name" value="AB_hydrolase_1"/>
</dbReference>
<evidence type="ECO:0000256" key="1">
    <source>
        <dbReference type="ARBA" id="ARBA00022801"/>
    </source>
</evidence>
<evidence type="ECO:0000259" key="3">
    <source>
        <dbReference type="Pfam" id="PF00561"/>
    </source>
</evidence>
<feature type="domain" description="AB hydrolase-1" evidence="3">
    <location>
        <begin position="122"/>
        <end position="379"/>
    </location>
</feature>
<keyword evidence="1" id="KW-0378">Hydrolase</keyword>
<name>A0A8S4NLQ2_OWEFU</name>
<organism evidence="4 5">
    <name type="scientific">Owenia fusiformis</name>
    <name type="common">Polychaete worm</name>
    <dbReference type="NCBI Taxonomy" id="6347"/>
    <lineage>
        <taxon>Eukaryota</taxon>
        <taxon>Metazoa</taxon>
        <taxon>Spiralia</taxon>
        <taxon>Lophotrochozoa</taxon>
        <taxon>Annelida</taxon>
        <taxon>Polychaeta</taxon>
        <taxon>Sedentaria</taxon>
        <taxon>Canalipalpata</taxon>
        <taxon>Sabellida</taxon>
        <taxon>Oweniida</taxon>
        <taxon>Oweniidae</taxon>
        <taxon>Owenia</taxon>
    </lineage>
</organism>
<dbReference type="Gene3D" id="3.40.50.1820">
    <property type="entry name" value="alpha/beta hydrolase"/>
    <property type="match status" value="1"/>
</dbReference>
<comment type="similarity">
    <text evidence="2">Belongs to the AB hydrolase superfamily. Epoxide hydrolase family.</text>
</comment>